<evidence type="ECO:0000256" key="2">
    <source>
        <dbReference type="ARBA" id="ARBA00023015"/>
    </source>
</evidence>
<protein>
    <recommendedName>
        <fullName evidence="7">Zn(2)-C6 fungal-type domain-containing protein</fullName>
    </recommendedName>
</protein>
<reference evidence="8 9" key="1">
    <citation type="submission" date="2023-08" db="EMBL/GenBank/DDBJ databases">
        <title>Annotated Genome Sequence of Vanrija albida AlHP1.</title>
        <authorList>
            <person name="Herzog R."/>
        </authorList>
    </citation>
    <scope>NUCLEOTIDE SEQUENCE [LARGE SCALE GENOMIC DNA]</scope>
    <source>
        <strain evidence="8 9">AlHP1</strain>
    </source>
</reference>
<evidence type="ECO:0000256" key="1">
    <source>
        <dbReference type="ARBA" id="ARBA00022723"/>
    </source>
</evidence>
<keyword evidence="1" id="KW-0479">Metal-binding</keyword>
<dbReference type="Gene3D" id="4.10.240.10">
    <property type="entry name" value="Zn(2)-C6 fungal-type DNA-binding domain"/>
    <property type="match status" value="1"/>
</dbReference>
<dbReference type="SUPFAM" id="SSF57701">
    <property type="entry name" value="Zn2/Cys6 DNA-binding domain"/>
    <property type="match status" value="1"/>
</dbReference>
<proteinExistence type="predicted"/>
<accession>A0ABR3PXY5</accession>
<feature type="domain" description="Zn(2)-C6 fungal-type" evidence="7">
    <location>
        <begin position="79"/>
        <end position="112"/>
    </location>
</feature>
<gene>
    <name evidence="8" type="ORF">Q8F55_006730</name>
</gene>
<evidence type="ECO:0000256" key="5">
    <source>
        <dbReference type="ARBA" id="ARBA00023242"/>
    </source>
</evidence>
<evidence type="ECO:0000256" key="4">
    <source>
        <dbReference type="ARBA" id="ARBA00023163"/>
    </source>
</evidence>
<dbReference type="SMART" id="SM00066">
    <property type="entry name" value="GAL4"/>
    <property type="match status" value="1"/>
</dbReference>
<dbReference type="Pfam" id="PF00172">
    <property type="entry name" value="Zn_clus"/>
    <property type="match status" value="1"/>
</dbReference>
<dbReference type="PANTHER" id="PTHR31668:SF26">
    <property type="entry name" value="GLUCOSE TRANSPORT TRANSCRIPTION REGULATOR RGT1-RELATED"/>
    <property type="match status" value="1"/>
</dbReference>
<evidence type="ECO:0000313" key="9">
    <source>
        <dbReference type="Proteomes" id="UP001565368"/>
    </source>
</evidence>
<dbReference type="CDD" id="cd00067">
    <property type="entry name" value="GAL4"/>
    <property type="match status" value="1"/>
</dbReference>
<dbReference type="InterPro" id="IPR050797">
    <property type="entry name" value="Carb_Metab_Trans_Reg"/>
</dbReference>
<dbReference type="InterPro" id="IPR001138">
    <property type="entry name" value="Zn2Cys6_DnaBD"/>
</dbReference>
<feature type="region of interest" description="Disordered" evidence="6">
    <location>
        <begin position="671"/>
        <end position="693"/>
    </location>
</feature>
<feature type="compositionally biased region" description="Low complexity" evidence="6">
    <location>
        <begin position="34"/>
        <end position="47"/>
    </location>
</feature>
<keyword evidence="2" id="KW-0805">Transcription regulation</keyword>
<comment type="caution">
    <text evidence="8">The sequence shown here is derived from an EMBL/GenBank/DDBJ whole genome shotgun (WGS) entry which is preliminary data.</text>
</comment>
<evidence type="ECO:0000259" key="7">
    <source>
        <dbReference type="PROSITE" id="PS50048"/>
    </source>
</evidence>
<dbReference type="PROSITE" id="PS00463">
    <property type="entry name" value="ZN2_CY6_FUNGAL_1"/>
    <property type="match status" value="1"/>
</dbReference>
<feature type="compositionally biased region" description="Pro residues" evidence="6">
    <location>
        <begin position="679"/>
        <end position="688"/>
    </location>
</feature>
<dbReference type="PROSITE" id="PS50048">
    <property type="entry name" value="ZN2_CY6_FUNGAL_2"/>
    <property type="match status" value="1"/>
</dbReference>
<dbReference type="InterPro" id="IPR036864">
    <property type="entry name" value="Zn2-C6_fun-type_DNA-bd_sf"/>
</dbReference>
<evidence type="ECO:0000256" key="6">
    <source>
        <dbReference type="SAM" id="MobiDB-lite"/>
    </source>
</evidence>
<dbReference type="Proteomes" id="UP001565368">
    <property type="component" value="Unassembled WGS sequence"/>
</dbReference>
<dbReference type="PANTHER" id="PTHR31668">
    <property type="entry name" value="GLUCOSE TRANSPORT TRANSCRIPTION REGULATOR RGT1-RELATED-RELATED"/>
    <property type="match status" value="1"/>
</dbReference>
<keyword evidence="4" id="KW-0804">Transcription</keyword>
<name>A0ABR3PXY5_9TREE</name>
<organism evidence="8 9">
    <name type="scientific">Vanrija albida</name>
    <dbReference type="NCBI Taxonomy" id="181172"/>
    <lineage>
        <taxon>Eukaryota</taxon>
        <taxon>Fungi</taxon>
        <taxon>Dikarya</taxon>
        <taxon>Basidiomycota</taxon>
        <taxon>Agaricomycotina</taxon>
        <taxon>Tremellomycetes</taxon>
        <taxon>Trichosporonales</taxon>
        <taxon>Trichosporonaceae</taxon>
        <taxon>Vanrija</taxon>
    </lineage>
</organism>
<keyword evidence="3" id="KW-0238">DNA-binding</keyword>
<feature type="region of interest" description="Disordered" evidence="6">
    <location>
        <begin position="1"/>
        <end position="75"/>
    </location>
</feature>
<evidence type="ECO:0000313" key="8">
    <source>
        <dbReference type="EMBL" id="KAL1407309.1"/>
    </source>
</evidence>
<dbReference type="RefSeq" id="XP_069207253.1">
    <property type="nucleotide sequence ID" value="XM_069355182.1"/>
</dbReference>
<dbReference type="CDD" id="cd12148">
    <property type="entry name" value="fungal_TF_MHR"/>
    <property type="match status" value="1"/>
</dbReference>
<sequence>MDEPDPSLASASAGPSRLPAVAAAAGVSVQPHDASPSRAGGSAGARPPGSPTRSPEAARADGSGGKRPREPQRSKNLQACDRCRLKKIKCVPVDSTRDACQSCHGAQIACTFDLPLTASRTKRVRRGLGLEAAPGSSGPAHYEREDDELREETPDGPKMPFGLSPSDLFSSMSPGGSRAGGHKAHVHREGQTAISYILHSMPTVPLRALDEFDRSGGLAMRAFPEGSGDGWIDVSTSSSVDTPPAVLEALRSDSWSEVASRLVEKFLVHVSPLIPIVTRIEVSSAGDPLLHAMAAVVAARSSVPPVVFDALRHLVKCEIDDNDVLSIPTRENVQVLLSLSLVDELAIKPGIASAAQVARSRLTAAIRHARDLGIDRATSGTDARIWRCARVIDIWHAARSGMTLLIPVDGIPSSTPGDDFFAHLYVLSLILGRLIVVMYGPMGAKNATSEQLLAVRDALDQWKDSLPQNLKATGLWPGQEAGLLHLLYTGIRWLLFRPVMRWSFIVPQRFELNCDVPAWLDLLAISRTAIDWVTTQEEVADILFFGPYALSLTCMIQYHTWARRGEWDGAVLLDKARREAVNRWLARIPEGHLPLLRRSVAPVELLYNITQTHREQTAFDGPRGLNPTPGILNRLPEASITGVTWLRDDSLPQGGVLVASQKAAREIRDLPPGTIVIGGPPPPGPPPGAEGDGPRMITAASSAPGATPNGAFTPSDGYFTGLLGDPSVVPPVERPPPGWDMSVREWPGNAALTPTQQAAMASFMFPTLGGGEGEGGGV</sequence>
<dbReference type="GeneID" id="95987773"/>
<keyword evidence="5" id="KW-0539">Nucleus</keyword>
<keyword evidence="9" id="KW-1185">Reference proteome</keyword>
<feature type="region of interest" description="Disordered" evidence="6">
    <location>
        <begin position="129"/>
        <end position="159"/>
    </location>
</feature>
<dbReference type="EMBL" id="JBBXJM010000005">
    <property type="protein sequence ID" value="KAL1407309.1"/>
    <property type="molecule type" value="Genomic_DNA"/>
</dbReference>
<evidence type="ECO:0000256" key="3">
    <source>
        <dbReference type="ARBA" id="ARBA00023125"/>
    </source>
</evidence>